<evidence type="ECO:0000256" key="1">
    <source>
        <dbReference type="SAM" id="Coils"/>
    </source>
</evidence>
<dbReference type="OrthoDB" id="2130750at2759"/>
<protein>
    <recommendedName>
        <fullName evidence="3">CAP-Gly domain-containing protein</fullName>
    </recommendedName>
</protein>
<dbReference type="Pfam" id="PF01302">
    <property type="entry name" value="CAP_GLY"/>
    <property type="match status" value="1"/>
</dbReference>
<feature type="compositionally biased region" description="Basic and acidic residues" evidence="2">
    <location>
        <begin position="1027"/>
        <end position="1043"/>
    </location>
</feature>
<dbReference type="InterPro" id="IPR036859">
    <property type="entry name" value="CAP-Gly_dom_sf"/>
</dbReference>
<dbReference type="Proteomes" id="UP000311919">
    <property type="component" value="Unassembled WGS sequence"/>
</dbReference>
<keyword evidence="5" id="KW-1185">Reference proteome</keyword>
<dbReference type="Gene3D" id="2.30.30.190">
    <property type="entry name" value="CAP Gly-rich-like domain"/>
    <property type="match status" value="1"/>
</dbReference>
<feature type="non-terminal residue" evidence="4">
    <location>
        <position position="1"/>
    </location>
</feature>
<reference evidence="4 5" key="1">
    <citation type="submission" date="2019-03" db="EMBL/GenBank/DDBJ databases">
        <title>An improved genome assembly of the fluke Schistosoma japonicum.</title>
        <authorList>
            <person name="Hu W."/>
            <person name="Luo F."/>
            <person name="Yin M."/>
            <person name="Mo X."/>
            <person name="Sun C."/>
            <person name="Wu Q."/>
            <person name="Zhu B."/>
            <person name="Xiang M."/>
            <person name="Wang J."/>
            <person name="Wang Y."/>
            <person name="Zhang T."/>
            <person name="Xu B."/>
            <person name="Zheng H."/>
            <person name="Feng Z."/>
        </authorList>
    </citation>
    <scope>NUCLEOTIDE SEQUENCE [LARGE SCALE GENOMIC DNA]</scope>
    <source>
        <strain evidence="4">HuSjv2</strain>
        <tissue evidence="4">Worms</tissue>
    </source>
</reference>
<feature type="compositionally biased region" description="Acidic residues" evidence="2">
    <location>
        <begin position="1002"/>
        <end position="1026"/>
    </location>
</feature>
<gene>
    <name evidence="4" type="ORF">EWB00_002576</name>
</gene>
<organism evidence="4 5">
    <name type="scientific">Schistosoma japonicum</name>
    <name type="common">Blood fluke</name>
    <dbReference type="NCBI Taxonomy" id="6182"/>
    <lineage>
        <taxon>Eukaryota</taxon>
        <taxon>Metazoa</taxon>
        <taxon>Spiralia</taxon>
        <taxon>Lophotrochozoa</taxon>
        <taxon>Platyhelminthes</taxon>
        <taxon>Trematoda</taxon>
        <taxon>Digenea</taxon>
        <taxon>Strigeidida</taxon>
        <taxon>Schistosomatoidea</taxon>
        <taxon>Schistosomatidae</taxon>
        <taxon>Schistosoma</taxon>
    </lineage>
</organism>
<evidence type="ECO:0000313" key="5">
    <source>
        <dbReference type="Proteomes" id="UP000311919"/>
    </source>
</evidence>
<feature type="coiled-coil region" evidence="1">
    <location>
        <begin position="570"/>
        <end position="597"/>
    </location>
</feature>
<comment type="caution">
    <text evidence="4">The sequence shown here is derived from an EMBL/GenBank/DDBJ whole genome shotgun (WGS) entry which is preliminary data.</text>
</comment>
<dbReference type="STRING" id="6182.A0A4Z2DBH6"/>
<evidence type="ECO:0000313" key="4">
    <source>
        <dbReference type="EMBL" id="TNN13863.1"/>
    </source>
</evidence>
<sequence length="1070" mass="123840">LVLDSSSGKHDGSVNGIRYFQCPAKRGLFCPITDLFPVDQRNSTPRIKSRSGTDCEASRKFKFHISDKRTSSSLSPDSYSNHFDRFDRKRHSLRLPKTTPLTDNIYLQETGKFQRSWSERSKSTGKLWNDSEFNIHSRIAEPYDMPKQQPMKVHRCKTLPGNAYRPSNSTLLSNSQFVRSGSLSRIKQNHEIKKSSTISEITSISASKLYDQQQKTHSLNNNNNKFKVFNSKYSSFNYSTYAPNQSLFNVQFRNSLRLIKWKNKLNKHSSIKQSLFNCNNTDNDYINMINNLTINSHMNQFSTDNELLLMNNVINCAQERLSDLQNQVLQYHAFNVKLSKQLTFVKTCQQEILYKLGERQKNDVLESQQTNQLQNKRIHDIKSKLFQEYERLYSLAEAFHTLNITNVNNNNQNCNNQTNMNNCYTKKNRIVIATVHPLDDDKVNESNNNNTVHNEQIICKKNNNSDLKSQLDNASNSLEIMKLRKQQLNIYEAYQCHYQKILKKLSAYQQMLNEQMYEIYEYEPGENSQPITILTESTDPSNSHYNPNELYLFDAECNTNRSIDSHKSIYREHQLLLKETKEKNNKLSMEISVMNAEITHLASRPERQLFDYLKQLESCKSFNDSLHQTIQNLEEQIVKIHKHLEEAKDKLNKEDNIHLTLLRMNLRIHQLKQMEIKAHSLHHDQCVSIQTKEKELTEATNKMDLLSQVWANERQVKIEAIQKLRENLKFLSDNQPKACVNNKPNRKQHTGSINNNGTQILDLQEPSLPYSLFSALCKEIRRLQSRSVSLVEALDLLNTGSCNTEKLDQIKSLVLSSNQTKVSTCAMNWKSSSPNNVFTNIKRNMHANSDIKQFNSVRSVKLRNNGNISLNARSSNRYSNVHTSTYSKHITISDNRKHKVSPYKNSADGNLKNVLVQESTDGNITYPNALINPHIEKSLPSPAQQQHEQQNDLVHDTSEEQAQQRLYHYNLSIPYSPRVQRRPVSFYLSRSLDKFVKMPIPEADEEEQTDEDVEGEDGDRDDESEDENKKENGQNKSTGHYDNHGGCYNHEGIRVELSKESTMILISNQS</sequence>
<feature type="domain" description="CAP-Gly" evidence="3">
    <location>
        <begin position="1"/>
        <end position="31"/>
    </location>
</feature>
<feature type="region of interest" description="Disordered" evidence="2">
    <location>
        <begin position="999"/>
        <end position="1049"/>
    </location>
</feature>
<proteinExistence type="predicted"/>
<evidence type="ECO:0000259" key="3">
    <source>
        <dbReference type="PROSITE" id="PS50245"/>
    </source>
</evidence>
<keyword evidence="1" id="KW-0175">Coiled coil</keyword>
<name>A0A4Z2DBH6_SCHJA</name>
<dbReference type="AlphaFoldDB" id="A0A4Z2DBH6"/>
<evidence type="ECO:0000256" key="2">
    <source>
        <dbReference type="SAM" id="MobiDB-lite"/>
    </source>
</evidence>
<dbReference type="SUPFAM" id="SSF74924">
    <property type="entry name" value="Cap-Gly domain"/>
    <property type="match status" value="1"/>
</dbReference>
<feature type="coiled-coil region" evidence="1">
    <location>
        <begin position="689"/>
        <end position="734"/>
    </location>
</feature>
<dbReference type="PROSITE" id="PS50245">
    <property type="entry name" value="CAP_GLY_2"/>
    <property type="match status" value="1"/>
</dbReference>
<feature type="coiled-coil region" evidence="1">
    <location>
        <begin position="623"/>
        <end position="650"/>
    </location>
</feature>
<accession>A0A4Z2DBH6</accession>
<dbReference type="PANTHER" id="PTHR18916">
    <property type="entry name" value="DYNACTIN 1-RELATED MICROTUBULE-BINDING"/>
    <property type="match status" value="1"/>
</dbReference>
<dbReference type="EMBL" id="SKCS01000182">
    <property type="protein sequence ID" value="TNN13863.1"/>
    <property type="molecule type" value="Genomic_DNA"/>
</dbReference>
<dbReference type="InterPro" id="IPR000938">
    <property type="entry name" value="CAP-Gly_domain"/>
</dbReference>